<dbReference type="EMBL" id="JACEIK010002300">
    <property type="protein sequence ID" value="MCD9560316.1"/>
    <property type="molecule type" value="Genomic_DNA"/>
</dbReference>
<name>A0ABS8UQA9_DATST</name>
<accession>A0ABS8UQA9</accession>
<protein>
    <submittedName>
        <fullName evidence="1">Uncharacterized protein</fullName>
    </submittedName>
</protein>
<feature type="non-terminal residue" evidence="1">
    <location>
        <position position="70"/>
    </location>
</feature>
<gene>
    <name evidence="1" type="ORF">HAX54_018931</name>
</gene>
<evidence type="ECO:0000313" key="1">
    <source>
        <dbReference type="EMBL" id="MCD9560316.1"/>
    </source>
</evidence>
<reference evidence="1 2" key="1">
    <citation type="journal article" date="2021" name="BMC Genomics">
        <title>Datura genome reveals duplications of psychoactive alkaloid biosynthetic genes and high mutation rate following tissue culture.</title>
        <authorList>
            <person name="Rajewski A."/>
            <person name="Carter-House D."/>
            <person name="Stajich J."/>
            <person name="Litt A."/>
        </authorList>
    </citation>
    <scope>NUCLEOTIDE SEQUENCE [LARGE SCALE GENOMIC DNA]</scope>
    <source>
        <strain evidence="1">AR-01</strain>
    </source>
</reference>
<keyword evidence="2" id="KW-1185">Reference proteome</keyword>
<proteinExistence type="predicted"/>
<evidence type="ECO:0000313" key="2">
    <source>
        <dbReference type="Proteomes" id="UP000823775"/>
    </source>
</evidence>
<organism evidence="1 2">
    <name type="scientific">Datura stramonium</name>
    <name type="common">Jimsonweed</name>
    <name type="synonym">Common thornapple</name>
    <dbReference type="NCBI Taxonomy" id="4076"/>
    <lineage>
        <taxon>Eukaryota</taxon>
        <taxon>Viridiplantae</taxon>
        <taxon>Streptophyta</taxon>
        <taxon>Embryophyta</taxon>
        <taxon>Tracheophyta</taxon>
        <taxon>Spermatophyta</taxon>
        <taxon>Magnoliopsida</taxon>
        <taxon>eudicotyledons</taxon>
        <taxon>Gunneridae</taxon>
        <taxon>Pentapetalae</taxon>
        <taxon>asterids</taxon>
        <taxon>lamiids</taxon>
        <taxon>Solanales</taxon>
        <taxon>Solanaceae</taxon>
        <taxon>Solanoideae</taxon>
        <taxon>Datureae</taxon>
        <taxon>Datura</taxon>
    </lineage>
</organism>
<comment type="caution">
    <text evidence="1">The sequence shown here is derived from an EMBL/GenBank/DDBJ whole genome shotgun (WGS) entry which is preliminary data.</text>
</comment>
<dbReference type="Proteomes" id="UP000823775">
    <property type="component" value="Unassembled WGS sequence"/>
</dbReference>
<sequence length="70" mass="8205">MLKPGARALNPSSSWVVEPGTNLCWDRIRMRFNHHQEIHYSSPQSLHNSCRRGSLGVFMKVEFQESYFPR</sequence>